<dbReference type="InterPro" id="IPR036286">
    <property type="entry name" value="LexA/Signal_pep-like_sf"/>
</dbReference>
<protein>
    <submittedName>
        <fullName evidence="9">Peptidase S24</fullName>
    </submittedName>
</protein>
<keyword evidence="2" id="KW-0227">DNA damage</keyword>
<dbReference type="PRINTS" id="PR00726">
    <property type="entry name" value="LEXASERPTASE"/>
</dbReference>
<dbReference type="InterPro" id="IPR015927">
    <property type="entry name" value="Peptidase_S24_S26A/B/C"/>
</dbReference>
<organism evidence="9 10">
    <name type="scientific">candidate division WWE3 bacterium CG22_combo_CG10-13_8_21_14_all_39_12</name>
    <dbReference type="NCBI Taxonomy" id="1975094"/>
    <lineage>
        <taxon>Bacteria</taxon>
        <taxon>Katanobacteria</taxon>
    </lineage>
</organism>
<dbReference type="PANTHER" id="PTHR33516:SF2">
    <property type="entry name" value="LEXA REPRESSOR-RELATED"/>
    <property type="match status" value="1"/>
</dbReference>
<dbReference type="Gene3D" id="2.10.109.10">
    <property type="entry name" value="Umud Fragment, subunit A"/>
    <property type="match status" value="1"/>
</dbReference>
<keyword evidence="3 7" id="KW-0378">Hydrolase</keyword>
<sequence length="145" mass="16554">MTNDRTRAQIVDTQVHAGFPGVVEDSTEEPLDLNEHLAPNSTSTFFVRVDGDSMVNAGIYHGDMLVVDRSLQPKHSDIVVARLDGAFTVKRLYRTENVIRLIPENPMYRPMTIHPETDFSVWGVVTWVLHKTHHNQKFPTRTFRA</sequence>
<dbReference type="PANTHER" id="PTHR33516">
    <property type="entry name" value="LEXA REPRESSOR"/>
    <property type="match status" value="1"/>
</dbReference>
<evidence type="ECO:0000256" key="5">
    <source>
        <dbReference type="ARBA" id="ARBA00023204"/>
    </source>
</evidence>
<evidence type="ECO:0000256" key="3">
    <source>
        <dbReference type="ARBA" id="ARBA00022801"/>
    </source>
</evidence>
<reference evidence="9 10" key="1">
    <citation type="submission" date="2017-09" db="EMBL/GenBank/DDBJ databases">
        <title>Depth-based differentiation of microbial function through sediment-hosted aquifers and enrichment of novel symbionts in the deep terrestrial subsurface.</title>
        <authorList>
            <person name="Probst A.J."/>
            <person name="Ladd B."/>
            <person name="Jarett J.K."/>
            <person name="Geller-Mcgrath D.E."/>
            <person name="Sieber C.M."/>
            <person name="Emerson J.B."/>
            <person name="Anantharaman K."/>
            <person name="Thomas B.C."/>
            <person name="Malmstrom R."/>
            <person name="Stieglmeier M."/>
            <person name="Klingl A."/>
            <person name="Woyke T."/>
            <person name="Ryan C.M."/>
            <person name="Banfield J.F."/>
        </authorList>
    </citation>
    <scope>NUCLEOTIDE SEQUENCE [LARGE SCALE GENOMIC DNA]</scope>
    <source>
        <strain evidence="9">CG22_combo_CG10-13_8_21_14_all_39_12</strain>
    </source>
</reference>
<name>A0A2H0BEN1_UNCKA</name>
<dbReference type="Pfam" id="PF00717">
    <property type="entry name" value="Peptidase_S24"/>
    <property type="match status" value="1"/>
</dbReference>
<comment type="similarity">
    <text evidence="1 7">Belongs to the peptidase S24 family.</text>
</comment>
<gene>
    <name evidence="9" type="ORF">COX05_05175</name>
</gene>
<dbReference type="GO" id="GO:0016787">
    <property type="term" value="F:hydrolase activity"/>
    <property type="evidence" value="ECO:0007669"/>
    <property type="project" value="UniProtKB-KW"/>
</dbReference>
<evidence type="ECO:0000313" key="9">
    <source>
        <dbReference type="EMBL" id="PIP56039.1"/>
    </source>
</evidence>
<keyword evidence="4 7" id="KW-0068">Autocatalytic cleavage</keyword>
<dbReference type="Proteomes" id="UP000228495">
    <property type="component" value="Unassembled WGS sequence"/>
</dbReference>
<dbReference type="GO" id="GO:0003677">
    <property type="term" value="F:DNA binding"/>
    <property type="evidence" value="ECO:0007669"/>
    <property type="project" value="InterPro"/>
</dbReference>
<comment type="caution">
    <text evidence="9">The sequence shown here is derived from an EMBL/GenBank/DDBJ whole genome shotgun (WGS) entry which is preliminary data.</text>
</comment>
<dbReference type="GO" id="GO:0006355">
    <property type="term" value="P:regulation of DNA-templated transcription"/>
    <property type="evidence" value="ECO:0007669"/>
    <property type="project" value="InterPro"/>
</dbReference>
<keyword evidence="6" id="KW-0742">SOS response</keyword>
<feature type="domain" description="Peptidase S24/S26A/S26B/S26C" evidence="8">
    <location>
        <begin position="10"/>
        <end position="125"/>
    </location>
</feature>
<dbReference type="InterPro" id="IPR006197">
    <property type="entry name" value="Peptidase_S24_LexA"/>
</dbReference>
<proteinExistence type="inferred from homology"/>
<dbReference type="GO" id="GO:0006281">
    <property type="term" value="P:DNA repair"/>
    <property type="evidence" value="ECO:0007669"/>
    <property type="project" value="UniProtKB-KW"/>
</dbReference>
<evidence type="ECO:0000313" key="10">
    <source>
        <dbReference type="Proteomes" id="UP000228495"/>
    </source>
</evidence>
<evidence type="ECO:0000256" key="4">
    <source>
        <dbReference type="ARBA" id="ARBA00022813"/>
    </source>
</evidence>
<dbReference type="InterPro" id="IPR039418">
    <property type="entry name" value="LexA-like"/>
</dbReference>
<dbReference type="AlphaFoldDB" id="A0A2H0BEN1"/>
<accession>A0A2H0BEN1</accession>
<dbReference type="NCBIfam" id="NF007621">
    <property type="entry name" value="PRK10276.1"/>
    <property type="match status" value="1"/>
</dbReference>
<keyword evidence="5" id="KW-0234">DNA repair</keyword>
<evidence type="ECO:0000259" key="8">
    <source>
        <dbReference type="Pfam" id="PF00717"/>
    </source>
</evidence>
<evidence type="ECO:0000256" key="2">
    <source>
        <dbReference type="ARBA" id="ARBA00022763"/>
    </source>
</evidence>
<dbReference type="EMBL" id="PCSU01000092">
    <property type="protein sequence ID" value="PIP56039.1"/>
    <property type="molecule type" value="Genomic_DNA"/>
</dbReference>
<dbReference type="SUPFAM" id="SSF51306">
    <property type="entry name" value="LexA/Signal peptidase"/>
    <property type="match status" value="1"/>
</dbReference>
<evidence type="ECO:0000256" key="6">
    <source>
        <dbReference type="ARBA" id="ARBA00023236"/>
    </source>
</evidence>
<dbReference type="InterPro" id="IPR050077">
    <property type="entry name" value="LexA_repressor"/>
</dbReference>
<dbReference type="GO" id="GO:0009432">
    <property type="term" value="P:SOS response"/>
    <property type="evidence" value="ECO:0007669"/>
    <property type="project" value="UniProtKB-KW"/>
</dbReference>
<dbReference type="CDD" id="cd06529">
    <property type="entry name" value="S24_LexA-like"/>
    <property type="match status" value="1"/>
</dbReference>
<evidence type="ECO:0000256" key="7">
    <source>
        <dbReference type="RuleBase" id="RU003991"/>
    </source>
</evidence>
<evidence type="ECO:0000256" key="1">
    <source>
        <dbReference type="ARBA" id="ARBA00007484"/>
    </source>
</evidence>